<evidence type="ECO:0000256" key="2">
    <source>
        <dbReference type="ARBA" id="ARBA00005898"/>
    </source>
</evidence>
<dbReference type="GO" id="GO:0071555">
    <property type="term" value="P:cell wall organization"/>
    <property type="evidence" value="ECO:0007669"/>
    <property type="project" value="UniProtKB-KW"/>
</dbReference>
<organism evidence="25 26">
    <name type="scientific">Thermoactinomyces daqus</name>
    <dbReference type="NCBI Taxonomy" id="1329516"/>
    <lineage>
        <taxon>Bacteria</taxon>
        <taxon>Bacillati</taxon>
        <taxon>Bacillota</taxon>
        <taxon>Bacilli</taxon>
        <taxon>Bacillales</taxon>
        <taxon>Thermoactinomycetaceae</taxon>
        <taxon>Thermoactinomyces</taxon>
    </lineage>
</organism>
<dbReference type="FunFam" id="3.40.1390.10:FF:000005">
    <property type="entry name" value="UDP-N-acetylmuramoyl-L-alanyl-D-glutamate--2,6-diaminopimelate ligase"/>
    <property type="match status" value="1"/>
</dbReference>
<feature type="binding site" evidence="20">
    <location>
        <position position="31"/>
    </location>
    <ligand>
        <name>UDP-N-acetyl-alpha-D-muramoyl-L-alanyl-D-glutamate</name>
        <dbReference type="ChEBI" id="CHEBI:83900"/>
    </ligand>
</feature>
<dbReference type="Pfam" id="PF01225">
    <property type="entry name" value="Mur_ligase"/>
    <property type="match status" value="1"/>
</dbReference>
<keyword evidence="8 20" id="KW-0460">Magnesium</keyword>
<dbReference type="SUPFAM" id="SSF53623">
    <property type="entry name" value="MurD-like peptide ligases, catalytic domain"/>
    <property type="match status" value="1"/>
</dbReference>
<feature type="binding site" evidence="20">
    <location>
        <begin position="151"/>
        <end position="152"/>
    </location>
    <ligand>
        <name>UDP-N-acetyl-alpha-D-muramoyl-L-alanyl-D-glutamate</name>
        <dbReference type="ChEBI" id="CHEBI:83900"/>
    </ligand>
</feature>
<comment type="subcellular location">
    <subcellularLocation>
        <location evidence="20 21">Cytoplasm</location>
    </subcellularLocation>
</comment>
<evidence type="ECO:0000256" key="17">
    <source>
        <dbReference type="ARBA" id="ARBA00075482"/>
    </source>
</evidence>
<feature type="binding site" evidence="20">
    <location>
        <position position="386"/>
    </location>
    <ligand>
        <name>meso-2,6-diaminopimelate</name>
        <dbReference type="ChEBI" id="CHEBI:57791"/>
    </ligand>
</feature>
<dbReference type="UniPathway" id="UPA00219"/>
<dbReference type="InterPro" id="IPR035911">
    <property type="entry name" value="MurE/MurF_N"/>
</dbReference>
<dbReference type="GO" id="GO:0005524">
    <property type="term" value="F:ATP binding"/>
    <property type="evidence" value="ECO:0007669"/>
    <property type="project" value="UniProtKB-UniRule"/>
</dbReference>
<dbReference type="NCBIfam" id="NF001124">
    <property type="entry name" value="PRK00139.1-2"/>
    <property type="match status" value="1"/>
</dbReference>
<dbReference type="Gene3D" id="3.40.1390.10">
    <property type="entry name" value="MurE/MurF, N-terminal domain"/>
    <property type="match status" value="1"/>
</dbReference>
<evidence type="ECO:0000256" key="4">
    <source>
        <dbReference type="ARBA" id="ARBA00022598"/>
    </source>
</evidence>
<evidence type="ECO:0000256" key="8">
    <source>
        <dbReference type="ARBA" id="ARBA00022842"/>
    </source>
</evidence>
<evidence type="ECO:0000256" key="18">
    <source>
        <dbReference type="ARBA" id="ARBA00076158"/>
    </source>
</evidence>
<comment type="cofactor">
    <cofactor evidence="20">
        <name>Mg(2+)</name>
        <dbReference type="ChEBI" id="CHEBI:18420"/>
    </cofactor>
</comment>
<dbReference type="PANTHER" id="PTHR23135">
    <property type="entry name" value="MUR LIGASE FAMILY MEMBER"/>
    <property type="match status" value="1"/>
</dbReference>
<feature type="domain" description="Mur ligase central" evidence="24">
    <location>
        <begin position="107"/>
        <end position="315"/>
    </location>
</feature>
<dbReference type="SUPFAM" id="SSF53244">
    <property type="entry name" value="MurD-like peptide ligases, peptide-binding domain"/>
    <property type="match status" value="1"/>
</dbReference>
<evidence type="ECO:0000256" key="21">
    <source>
        <dbReference type="RuleBase" id="RU004135"/>
    </source>
</evidence>
<dbReference type="GO" id="GO:0004326">
    <property type="term" value="F:tetrahydrofolylpolyglutamate synthase activity"/>
    <property type="evidence" value="ECO:0007669"/>
    <property type="project" value="InterPro"/>
</dbReference>
<dbReference type="InterPro" id="IPR004101">
    <property type="entry name" value="Mur_ligase_C"/>
</dbReference>
<evidence type="ECO:0000259" key="23">
    <source>
        <dbReference type="Pfam" id="PF02875"/>
    </source>
</evidence>
<keyword evidence="9 20" id="KW-0133">Cell shape</keyword>
<proteinExistence type="inferred from homology"/>
<comment type="caution">
    <text evidence="20">Lacks conserved residue(s) required for the propagation of feature annotation.</text>
</comment>
<feature type="binding site" evidence="20">
    <location>
        <begin position="109"/>
        <end position="115"/>
    </location>
    <ligand>
        <name>ATP</name>
        <dbReference type="ChEBI" id="CHEBI:30616"/>
    </ligand>
</feature>
<dbReference type="EMBL" id="JACEIP010000007">
    <property type="protein sequence ID" value="MBA4542543.1"/>
    <property type="molecule type" value="Genomic_DNA"/>
</dbReference>
<evidence type="ECO:0000256" key="10">
    <source>
        <dbReference type="ARBA" id="ARBA00022984"/>
    </source>
</evidence>
<evidence type="ECO:0000256" key="13">
    <source>
        <dbReference type="ARBA" id="ARBA00050251"/>
    </source>
</evidence>
<evidence type="ECO:0000256" key="15">
    <source>
        <dbReference type="ARBA" id="ARBA00066633"/>
    </source>
</evidence>
<evidence type="ECO:0000256" key="19">
    <source>
        <dbReference type="ARBA" id="ARBA00081560"/>
    </source>
</evidence>
<reference evidence="25 26" key="1">
    <citation type="submission" date="2020-07" db="EMBL/GenBank/DDBJ databases">
        <authorList>
            <person name="Feng H."/>
        </authorList>
    </citation>
    <scope>NUCLEOTIDE SEQUENCE [LARGE SCALE GENOMIC DNA]</scope>
    <source>
        <strain evidence="26">s-11</strain>
    </source>
</reference>
<keyword evidence="26" id="KW-1185">Reference proteome</keyword>
<keyword evidence="4 20" id="KW-0436">Ligase</keyword>
<dbReference type="InterPro" id="IPR013221">
    <property type="entry name" value="Mur_ligase_cen"/>
</dbReference>
<dbReference type="InterPro" id="IPR036615">
    <property type="entry name" value="Mur_ligase_C_dom_sf"/>
</dbReference>
<feature type="binding site" evidence="20">
    <location>
        <position position="150"/>
    </location>
    <ligand>
        <name>UDP-N-acetyl-alpha-D-muramoyl-L-alanyl-D-glutamate</name>
        <dbReference type="ChEBI" id="CHEBI:83900"/>
    </ligand>
</feature>
<dbReference type="Proteomes" id="UP000530514">
    <property type="component" value="Unassembled WGS sequence"/>
</dbReference>
<dbReference type="GO" id="GO:0051301">
    <property type="term" value="P:cell division"/>
    <property type="evidence" value="ECO:0007669"/>
    <property type="project" value="UniProtKB-KW"/>
</dbReference>
<evidence type="ECO:0000256" key="14">
    <source>
        <dbReference type="ARBA" id="ARBA00056782"/>
    </source>
</evidence>
<keyword evidence="10 20" id="KW-0573">Peptidoglycan synthesis</keyword>
<evidence type="ECO:0000256" key="9">
    <source>
        <dbReference type="ARBA" id="ARBA00022960"/>
    </source>
</evidence>
<dbReference type="NCBIfam" id="TIGR01085">
    <property type="entry name" value="murE"/>
    <property type="match status" value="1"/>
</dbReference>
<dbReference type="Pfam" id="PF02875">
    <property type="entry name" value="Mur_ligase_C"/>
    <property type="match status" value="1"/>
</dbReference>
<evidence type="ECO:0000313" key="26">
    <source>
        <dbReference type="Proteomes" id="UP000530514"/>
    </source>
</evidence>
<keyword evidence="5 20" id="KW-0132">Cell division</keyword>
<dbReference type="GO" id="GO:0005737">
    <property type="term" value="C:cytoplasm"/>
    <property type="evidence" value="ECO:0007669"/>
    <property type="project" value="UniProtKB-SubCell"/>
</dbReference>
<dbReference type="OrthoDB" id="9800958at2"/>
<dbReference type="InterPro" id="IPR036565">
    <property type="entry name" value="Mur-like_cat_sf"/>
</dbReference>
<dbReference type="SUPFAM" id="SSF63418">
    <property type="entry name" value="MurE/MurF N-terminal domain"/>
    <property type="match status" value="1"/>
</dbReference>
<evidence type="ECO:0000256" key="11">
    <source>
        <dbReference type="ARBA" id="ARBA00023306"/>
    </source>
</evidence>
<dbReference type="GO" id="GO:0008360">
    <property type="term" value="P:regulation of cell shape"/>
    <property type="evidence" value="ECO:0007669"/>
    <property type="project" value="UniProtKB-KW"/>
</dbReference>
<evidence type="ECO:0000256" key="7">
    <source>
        <dbReference type="ARBA" id="ARBA00022840"/>
    </source>
</evidence>
<gene>
    <name evidence="20" type="primary">murE</name>
    <name evidence="25" type="ORF">H1164_06445</name>
</gene>
<comment type="similarity">
    <text evidence="2 20">Belongs to the MurCDEF family. MurE subfamily.</text>
</comment>
<comment type="pathway">
    <text evidence="1 20 21">Cell wall biogenesis; peptidoglycan biosynthesis.</text>
</comment>
<comment type="PTM">
    <text evidence="20">Carboxylation is probably crucial for Mg(2+) binding and, consequently, for the gamma-phosphate positioning of ATP.</text>
</comment>
<evidence type="ECO:0000256" key="3">
    <source>
        <dbReference type="ARBA" id="ARBA00022490"/>
    </source>
</evidence>
<sequence length="500" mass="54775">MLLKELIRPLILHTVAGGDPDTEITGIQIDSRQVKPGDLFIALQGFNVDGHRFVEQAVANGAAALMVEKPVTAPVPVIMVPDSRRAMAIVAAEFYRYPTEELKLIGITGTNGKTTTTYLIEQLLAGAGYKSGVIGTIQTKIGERVLAAKNTTPEVVDLQKTFRMMRDESCEYSVIEASSHALDQGRTRGCRFHIGVFTNLTQDHLDYHKTMEEYRQAKGLLFSQLGNHYASEPADHACAVLNADDEATPYFKKITPAQVVTYGIENPADVRAENIRITQDGTTFTLKSFRGEAEISLKLIGKFNVYNALAAISVALIEGVSLEVIQSSLANIPGVNGRFEPVSLGQPYTVLVDYAHTPDSLENALTTIREFATGKVYCVVGCGGDRDRGKRPIMAAIAAKYSDLAIFTSDNPRSEDPDAILSDMIKGVPADAQDRYVKITDRRQAIRFAIDRAEVRDIVLIAGKGHETYQEINGVRHEFDDRKVAREAITARERQSGGEA</sequence>
<feature type="domain" description="Mur ligase N-terminal catalytic" evidence="22">
    <location>
        <begin position="23"/>
        <end position="95"/>
    </location>
</feature>
<protein>
    <recommendedName>
        <fullName evidence="16 20">UDP-N-acetylmuramoyl-L-alanyl-D-glutamate--2,6-diaminopimelate ligase</fullName>
        <ecNumber evidence="15 20">6.3.2.13</ecNumber>
    </recommendedName>
    <alternativeName>
        <fullName evidence="17 20">Meso-A2pm-adding enzyme</fullName>
    </alternativeName>
    <alternativeName>
        <fullName evidence="18 20">Meso-diaminopimelate-adding enzyme</fullName>
    </alternativeName>
    <alternativeName>
        <fullName evidence="19 20">UDP-MurNAc-L-Ala-D-Glu:meso-diaminopimelate ligase</fullName>
    </alternativeName>
    <alternativeName>
        <fullName evidence="20">UDP-MurNAc-tripeptide synthetase</fullName>
    </alternativeName>
    <alternativeName>
        <fullName evidence="20">UDP-N-acetylmuramyl-tripeptide synthetase</fullName>
    </alternativeName>
</protein>
<dbReference type="GO" id="GO:0000287">
    <property type="term" value="F:magnesium ion binding"/>
    <property type="evidence" value="ECO:0007669"/>
    <property type="project" value="UniProtKB-UniRule"/>
</dbReference>
<dbReference type="GO" id="GO:0009252">
    <property type="term" value="P:peptidoglycan biosynthetic process"/>
    <property type="evidence" value="ECO:0007669"/>
    <property type="project" value="UniProtKB-UniRule"/>
</dbReference>
<comment type="caution">
    <text evidence="25">The sequence shown here is derived from an EMBL/GenBank/DDBJ whole genome shotgun (WGS) entry which is preliminary data.</text>
</comment>
<dbReference type="InterPro" id="IPR000713">
    <property type="entry name" value="Mur_ligase_N"/>
</dbReference>
<dbReference type="HAMAP" id="MF_00208">
    <property type="entry name" value="MurE"/>
    <property type="match status" value="1"/>
</dbReference>
<evidence type="ECO:0000259" key="24">
    <source>
        <dbReference type="Pfam" id="PF08245"/>
    </source>
</evidence>
<keyword evidence="6 20" id="KW-0547">Nucleotide-binding</keyword>
<dbReference type="Gene3D" id="3.90.190.20">
    <property type="entry name" value="Mur ligase, C-terminal domain"/>
    <property type="match status" value="1"/>
</dbReference>
<keyword evidence="11 20" id="KW-0131">Cell cycle</keyword>
<keyword evidence="12 20" id="KW-0961">Cell wall biogenesis/degradation</keyword>
<dbReference type="Pfam" id="PF08245">
    <property type="entry name" value="Mur_ligase_M"/>
    <property type="match status" value="1"/>
</dbReference>
<evidence type="ECO:0000256" key="1">
    <source>
        <dbReference type="ARBA" id="ARBA00004752"/>
    </source>
</evidence>
<dbReference type="InterPro" id="IPR005761">
    <property type="entry name" value="UDP-N-AcMur-Glu-dNH2Pim_ligase"/>
</dbReference>
<name>A0A7W1X9N7_9BACL</name>
<evidence type="ECO:0000256" key="20">
    <source>
        <dbReference type="HAMAP-Rule" id="MF_00208"/>
    </source>
</evidence>
<dbReference type="Gene3D" id="3.40.1190.10">
    <property type="entry name" value="Mur-like, catalytic domain"/>
    <property type="match status" value="1"/>
</dbReference>
<evidence type="ECO:0000256" key="12">
    <source>
        <dbReference type="ARBA" id="ARBA00023316"/>
    </source>
</evidence>
<comment type="catalytic activity">
    <reaction evidence="13 20">
        <text>UDP-N-acetyl-alpha-D-muramoyl-L-alanyl-D-glutamate + meso-2,6-diaminopimelate + ATP = UDP-N-acetyl-alpha-D-muramoyl-L-alanyl-gamma-D-glutamyl-meso-2,6-diaminopimelate + ADP + phosphate + H(+)</text>
        <dbReference type="Rhea" id="RHEA:23676"/>
        <dbReference type="ChEBI" id="CHEBI:15378"/>
        <dbReference type="ChEBI" id="CHEBI:30616"/>
        <dbReference type="ChEBI" id="CHEBI:43474"/>
        <dbReference type="ChEBI" id="CHEBI:57791"/>
        <dbReference type="ChEBI" id="CHEBI:83900"/>
        <dbReference type="ChEBI" id="CHEBI:83905"/>
        <dbReference type="ChEBI" id="CHEBI:456216"/>
        <dbReference type="EC" id="6.3.2.13"/>
    </reaction>
</comment>
<dbReference type="PROSITE" id="PS01011">
    <property type="entry name" value="FOLYLPOLYGLU_SYNT_1"/>
    <property type="match status" value="1"/>
</dbReference>
<evidence type="ECO:0000256" key="6">
    <source>
        <dbReference type="ARBA" id="ARBA00022741"/>
    </source>
</evidence>
<dbReference type="EC" id="6.3.2.13" evidence="15 20"/>
<evidence type="ECO:0000256" key="16">
    <source>
        <dbReference type="ARBA" id="ARBA00072883"/>
    </source>
</evidence>
<accession>A0A7W1X9N7</accession>
<keyword evidence="7 20" id="KW-0067">ATP-binding</keyword>
<feature type="binding site" evidence="20">
    <location>
        <position position="463"/>
    </location>
    <ligand>
        <name>meso-2,6-diaminopimelate</name>
        <dbReference type="ChEBI" id="CHEBI:57791"/>
    </ligand>
</feature>
<dbReference type="GO" id="GO:0008765">
    <property type="term" value="F:UDP-N-acetylmuramoylalanyl-D-glutamate-2,6-diaminopimelate ligase activity"/>
    <property type="evidence" value="ECO:0007669"/>
    <property type="project" value="UniProtKB-UniRule"/>
</dbReference>
<feature type="domain" description="Mur ligase C-terminal" evidence="23">
    <location>
        <begin position="337"/>
        <end position="465"/>
    </location>
</feature>
<feature type="binding site" evidence="20">
    <location>
        <position position="467"/>
    </location>
    <ligand>
        <name>meso-2,6-diaminopimelate</name>
        <dbReference type="ChEBI" id="CHEBI:57791"/>
    </ligand>
</feature>
<dbReference type="NCBIfam" id="NF001126">
    <property type="entry name" value="PRK00139.1-4"/>
    <property type="match status" value="1"/>
</dbReference>
<dbReference type="PANTHER" id="PTHR23135:SF4">
    <property type="entry name" value="UDP-N-ACETYLMURAMOYL-L-ALANYL-D-GLUTAMATE--2,6-DIAMINOPIMELATE LIGASE MURE HOMOLOG, CHLOROPLASTIC"/>
    <property type="match status" value="1"/>
</dbReference>
<dbReference type="InterPro" id="IPR018109">
    <property type="entry name" value="Folylpolyglutamate_synth_CS"/>
</dbReference>
<feature type="binding site" evidence="20">
    <location>
        <position position="184"/>
    </location>
    <ligand>
        <name>UDP-N-acetyl-alpha-D-muramoyl-L-alanyl-D-glutamate</name>
        <dbReference type="ChEBI" id="CHEBI:83900"/>
    </ligand>
</feature>
<dbReference type="FunFam" id="3.90.190.20:FF:000006">
    <property type="entry name" value="UDP-N-acetylmuramoyl-L-alanyl-D-glutamate--2,6-diaminopimelate ligase"/>
    <property type="match status" value="1"/>
</dbReference>
<feature type="binding site" evidence="20">
    <location>
        <begin position="410"/>
        <end position="413"/>
    </location>
    <ligand>
        <name>meso-2,6-diaminopimelate</name>
        <dbReference type="ChEBI" id="CHEBI:57791"/>
    </ligand>
</feature>
<evidence type="ECO:0000256" key="5">
    <source>
        <dbReference type="ARBA" id="ARBA00022618"/>
    </source>
</evidence>
<feature type="binding site" evidence="20">
    <location>
        <position position="186"/>
    </location>
    <ligand>
        <name>UDP-N-acetyl-alpha-D-muramoyl-L-alanyl-D-glutamate</name>
        <dbReference type="ChEBI" id="CHEBI:83900"/>
    </ligand>
</feature>
<comment type="function">
    <text evidence="14 20">Catalyzes the addition of meso-diaminopimelic acid to the nucleotide precursor UDP-N-acetylmuramoyl-L-alanyl-D-glutamate (UMAG) in the biosynthesis of bacterial cell-wall peptidoglycan.</text>
</comment>
<keyword evidence="3 20" id="KW-0963">Cytoplasm</keyword>
<dbReference type="AlphaFoldDB" id="A0A7W1X9N7"/>
<evidence type="ECO:0000259" key="22">
    <source>
        <dbReference type="Pfam" id="PF01225"/>
    </source>
</evidence>
<evidence type="ECO:0000313" key="25">
    <source>
        <dbReference type="EMBL" id="MBA4542543.1"/>
    </source>
</evidence>
<dbReference type="RefSeq" id="WP_033100238.1">
    <property type="nucleotide sequence ID" value="NZ_JACEIP010000007.1"/>
</dbReference>
<feature type="short sequence motif" description="Meso-diaminopimelate recognition motif" evidence="20">
    <location>
        <begin position="410"/>
        <end position="413"/>
    </location>
</feature>
<feature type="binding site" evidence="20">
    <location>
        <position position="178"/>
    </location>
    <ligand>
        <name>UDP-N-acetyl-alpha-D-muramoyl-L-alanyl-D-glutamate</name>
        <dbReference type="ChEBI" id="CHEBI:83900"/>
    </ligand>
</feature>
<feature type="modified residue" description="N6-carboxylysine" evidence="20">
    <location>
        <position position="218"/>
    </location>
</feature>